<dbReference type="EMBL" id="BQKI01000008">
    <property type="protein sequence ID" value="GJN00419.1"/>
    <property type="molecule type" value="Genomic_DNA"/>
</dbReference>
<reference evidence="1" key="1">
    <citation type="journal article" date="2018" name="DNA Res.">
        <title>Multiple hybrid de novo genome assembly of finger millet, an orphan allotetraploid crop.</title>
        <authorList>
            <person name="Hatakeyama M."/>
            <person name="Aluri S."/>
            <person name="Balachadran M.T."/>
            <person name="Sivarajan S.R."/>
            <person name="Patrignani A."/>
            <person name="Gruter S."/>
            <person name="Poveda L."/>
            <person name="Shimizu-Inatsugi R."/>
            <person name="Baeten J."/>
            <person name="Francoijs K.J."/>
            <person name="Nataraja K.N."/>
            <person name="Reddy Y.A.N."/>
            <person name="Phadnis S."/>
            <person name="Ravikumar R.L."/>
            <person name="Schlapbach R."/>
            <person name="Sreeman S.M."/>
            <person name="Shimizu K.K."/>
        </authorList>
    </citation>
    <scope>NUCLEOTIDE SEQUENCE</scope>
</reference>
<organism evidence="1 3">
    <name type="scientific">Eleusine coracana subsp. coracana</name>
    <dbReference type="NCBI Taxonomy" id="191504"/>
    <lineage>
        <taxon>Eukaryota</taxon>
        <taxon>Viridiplantae</taxon>
        <taxon>Streptophyta</taxon>
        <taxon>Embryophyta</taxon>
        <taxon>Tracheophyta</taxon>
        <taxon>Spermatophyta</taxon>
        <taxon>Magnoliopsida</taxon>
        <taxon>Liliopsida</taxon>
        <taxon>Poales</taxon>
        <taxon>Poaceae</taxon>
        <taxon>PACMAD clade</taxon>
        <taxon>Chloridoideae</taxon>
        <taxon>Cynodonteae</taxon>
        <taxon>Eleusininae</taxon>
        <taxon>Eleusine</taxon>
    </lineage>
</organism>
<reference evidence="1" key="2">
    <citation type="submission" date="2021-12" db="EMBL/GenBank/DDBJ databases">
        <title>Resequencing data analysis of finger millet.</title>
        <authorList>
            <person name="Hatakeyama M."/>
            <person name="Aluri S."/>
            <person name="Balachadran M.T."/>
            <person name="Sivarajan S.R."/>
            <person name="Poveda L."/>
            <person name="Shimizu-Inatsugi R."/>
            <person name="Schlapbach R."/>
            <person name="Sreeman S.M."/>
            <person name="Shimizu K.K."/>
        </authorList>
    </citation>
    <scope>NUCLEOTIDE SEQUENCE</scope>
</reference>
<evidence type="ECO:0000313" key="3">
    <source>
        <dbReference type="Proteomes" id="UP001054889"/>
    </source>
</evidence>
<accession>A0AAV5CQK2</accession>
<comment type="caution">
    <text evidence="1">The sequence shown here is derived from an EMBL/GenBank/DDBJ whole genome shotgun (WGS) entry which is preliminary data.</text>
</comment>
<sequence length="106" mass="11825">MGPTGSAADYLRKFLLPKNYVEVWWNRDAHQGLGAPRRCARGVSGRRGDVLRVVEPETQGVADGERLCCVFTGSADKAIKAWRRCPHPGHRGISRWSAPWRAVGQR</sequence>
<protein>
    <submittedName>
        <fullName evidence="1">Uncharacterized protein</fullName>
    </submittedName>
</protein>
<gene>
    <name evidence="1" type="primary">ga17354</name>
    <name evidence="2" type="synonym">ga17601</name>
    <name evidence="1" type="ORF">PR202_ga17354</name>
    <name evidence="2" type="ORF">PR202_ga17601</name>
</gene>
<dbReference type="Proteomes" id="UP001054889">
    <property type="component" value="Unassembled WGS sequence"/>
</dbReference>
<evidence type="ECO:0000313" key="2">
    <source>
        <dbReference type="EMBL" id="GJN00419.1"/>
    </source>
</evidence>
<evidence type="ECO:0000313" key="1">
    <source>
        <dbReference type="EMBL" id="GJN00187.1"/>
    </source>
</evidence>
<dbReference type="EMBL" id="BQKI01000008">
    <property type="protein sequence ID" value="GJN00187.1"/>
    <property type="molecule type" value="Genomic_DNA"/>
</dbReference>
<keyword evidence="3" id="KW-1185">Reference proteome</keyword>
<proteinExistence type="predicted"/>
<dbReference type="AlphaFoldDB" id="A0AAV5CQK2"/>
<name>A0AAV5CQK2_ELECO</name>